<feature type="compositionally biased region" description="Gly residues" evidence="1">
    <location>
        <begin position="53"/>
        <end position="66"/>
    </location>
</feature>
<protein>
    <submittedName>
        <fullName evidence="2">Uncharacterized protein</fullName>
    </submittedName>
</protein>
<keyword evidence="3" id="KW-1185">Reference proteome</keyword>
<reference evidence="2 3" key="1">
    <citation type="submission" date="2019-11" db="EMBL/GenBank/DDBJ databases">
        <title>Whole genome sequence of Oryza granulata.</title>
        <authorList>
            <person name="Li W."/>
        </authorList>
    </citation>
    <scope>NUCLEOTIDE SEQUENCE [LARGE SCALE GENOMIC DNA]</scope>
    <source>
        <strain evidence="3">cv. Menghai</strain>
        <tissue evidence="2">Leaf</tissue>
    </source>
</reference>
<accession>A0A6G1C4T0</accession>
<evidence type="ECO:0000256" key="1">
    <source>
        <dbReference type="SAM" id="MobiDB-lite"/>
    </source>
</evidence>
<name>A0A6G1C4T0_9ORYZ</name>
<evidence type="ECO:0000313" key="3">
    <source>
        <dbReference type="Proteomes" id="UP000479710"/>
    </source>
</evidence>
<dbReference type="EMBL" id="SPHZ02000010">
    <property type="protein sequence ID" value="KAF0894824.1"/>
    <property type="molecule type" value="Genomic_DNA"/>
</dbReference>
<proteinExistence type="predicted"/>
<feature type="region of interest" description="Disordered" evidence="1">
    <location>
        <begin position="1"/>
        <end position="30"/>
    </location>
</feature>
<dbReference type="Proteomes" id="UP000479710">
    <property type="component" value="Unassembled WGS sequence"/>
</dbReference>
<comment type="caution">
    <text evidence="2">The sequence shown here is derived from an EMBL/GenBank/DDBJ whole genome shotgun (WGS) entry which is preliminary data.</text>
</comment>
<organism evidence="2 3">
    <name type="scientific">Oryza meyeriana var. granulata</name>
    <dbReference type="NCBI Taxonomy" id="110450"/>
    <lineage>
        <taxon>Eukaryota</taxon>
        <taxon>Viridiplantae</taxon>
        <taxon>Streptophyta</taxon>
        <taxon>Embryophyta</taxon>
        <taxon>Tracheophyta</taxon>
        <taxon>Spermatophyta</taxon>
        <taxon>Magnoliopsida</taxon>
        <taxon>Liliopsida</taxon>
        <taxon>Poales</taxon>
        <taxon>Poaceae</taxon>
        <taxon>BOP clade</taxon>
        <taxon>Oryzoideae</taxon>
        <taxon>Oryzeae</taxon>
        <taxon>Oryzinae</taxon>
        <taxon>Oryza</taxon>
        <taxon>Oryza meyeriana</taxon>
    </lineage>
</organism>
<gene>
    <name evidence="2" type="ORF">E2562_003708</name>
</gene>
<evidence type="ECO:0000313" key="2">
    <source>
        <dbReference type="EMBL" id="KAF0894824.1"/>
    </source>
</evidence>
<sequence>MAPARVRNQSRARQKSVPRALQFSPPRARLPSRSVFSACPAFPTAVIPEMSPSGGGQLGAGSGRGGLVEPDNSHGRRSGLGQAASHGGRIAATVGRVSGVVSSTGAAATDGRCYGPGGGAFSRGGGGTAGGCFPGTDGSSASDLFAVTDTPEP</sequence>
<feature type="region of interest" description="Disordered" evidence="1">
    <location>
        <begin position="48"/>
        <end position="87"/>
    </location>
</feature>
<dbReference type="AlphaFoldDB" id="A0A6G1C4T0"/>